<evidence type="ECO:0000259" key="1">
    <source>
        <dbReference type="Pfam" id="PF01841"/>
    </source>
</evidence>
<feature type="domain" description="Transglutaminase-like" evidence="1">
    <location>
        <begin position="33"/>
        <end position="140"/>
    </location>
</feature>
<proteinExistence type="predicted"/>
<dbReference type="AlphaFoldDB" id="Q21EB1"/>
<dbReference type="PANTHER" id="PTHR33490">
    <property type="entry name" value="BLR5614 PROTEIN-RELATED"/>
    <property type="match status" value="1"/>
</dbReference>
<dbReference type="STRING" id="203122.Sde_3713"/>
<gene>
    <name evidence="2" type="ordered locus">Sde_3713</name>
</gene>
<reference evidence="2 3" key="1">
    <citation type="journal article" date="2008" name="PLoS Genet.">
        <title>Complete genome sequence of the complex carbohydrate-degrading marine bacterium, Saccharophagus degradans strain 2-40 T.</title>
        <authorList>
            <person name="Weiner R.M."/>
            <person name="Taylor L.E.II."/>
            <person name="Henrissat B."/>
            <person name="Hauser L."/>
            <person name="Land M."/>
            <person name="Coutinho P.M."/>
            <person name="Rancurel C."/>
            <person name="Saunders E.H."/>
            <person name="Longmire A.G."/>
            <person name="Zhang H."/>
            <person name="Bayer E.A."/>
            <person name="Gilbert H.J."/>
            <person name="Larimer F."/>
            <person name="Zhulin I.B."/>
            <person name="Ekborg N.A."/>
            <person name="Lamed R."/>
            <person name="Richardson P.M."/>
            <person name="Borovok I."/>
            <person name="Hutcheson S."/>
        </authorList>
    </citation>
    <scope>NUCLEOTIDE SEQUENCE [LARGE SCALE GENOMIC DNA]</scope>
    <source>
        <strain evidence="3">2-40 / ATCC 43961 / DSM 17024</strain>
    </source>
</reference>
<dbReference type="InterPro" id="IPR038765">
    <property type="entry name" value="Papain-like_cys_pep_sf"/>
</dbReference>
<dbReference type="eggNOG" id="COG1305">
    <property type="taxonomic scope" value="Bacteria"/>
</dbReference>
<dbReference type="InterPro" id="IPR002931">
    <property type="entry name" value="Transglutaminase-like"/>
</dbReference>
<name>Q21EB1_SACD2</name>
<dbReference type="HOGENOM" id="CLU_107900_0_0_6"/>
<keyword evidence="2" id="KW-0449">Lipoprotein</keyword>
<organism evidence="2 3">
    <name type="scientific">Saccharophagus degradans (strain 2-40 / ATCC 43961 / DSM 17024)</name>
    <dbReference type="NCBI Taxonomy" id="203122"/>
    <lineage>
        <taxon>Bacteria</taxon>
        <taxon>Pseudomonadati</taxon>
        <taxon>Pseudomonadota</taxon>
        <taxon>Gammaproteobacteria</taxon>
        <taxon>Cellvibrionales</taxon>
        <taxon>Cellvibrionaceae</taxon>
        <taxon>Saccharophagus</taxon>
    </lineage>
</organism>
<dbReference type="Gene3D" id="3.10.620.30">
    <property type="match status" value="1"/>
</dbReference>
<evidence type="ECO:0000313" key="3">
    <source>
        <dbReference type="Proteomes" id="UP000001947"/>
    </source>
</evidence>
<keyword evidence="3" id="KW-1185">Reference proteome</keyword>
<dbReference type="KEGG" id="sde:Sde_3713"/>
<sequence>MPHTLKPHVLKQVMNRYLEHSTYIDWQHPSISALAKQLRASANNELAIAKSCFEFVRDEIHQSADYKVDTITCKASDVLAHTTGYCYAKSHLLAALLRANGIAAGLCYQRLSVQGDGAPYCLHGLNAVYLQNCGWYRIDPRGNKSGVNAQFSPPHEQLAFTTCNKLEADLQGIWPSPLPVVTDVLERYSTYTDVLNNLPDIALFTTTSAQPLPQ</sequence>
<dbReference type="PANTHER" id="PTHR33490:SF3">
    <property type="entry name" value="CONSERVED INTEGRAL MEMBRANE PROTEIN"/>
    <property type="match status" value="1"/>
</dbReference>
<dbReference type="SUPFAM" id="SSF54001">
    <property type="entry name" value="Cysteine proteinases"/>
    <property type="match status" value="1"/>
</dbReference>
<evidence type="ECO:0000313" key="2">
    <source>
        <dbReference type="EMBL" id="ABD82968.1"/>
    </source>
</evidence>
<dbReference type="Proteomes" id="UP000001947">
    <property type="component" value="Chromosome"/>
</dbReference>
<dbReference type="EMBL" id="CP000282">
    <property type="protein sequence ID" value="ABD82968.1"/>
    <property type="molecule type" value="Genomic_DNA"/>
</dbReference>
<dbReference type="Pfam" id="PF01841">
    <property type="entry name" value="Transglut_core"/>
    <property type="match status" value="1"/>
</dbReference>
<protein>
    <submittedName>
        <fullName evidence="2">Lipoprotein, putative</fullName>
    </submittedName>
</protein>
<accession>Q21EB1</accession>